<dbReference type="NCBIfam" id="NF009687">
    <property type="entry name" value="PRK13208.1"/>
    <property type="match status" value="1"/>
</dbReference>
<dbReference type="InterPro" id="IPR002303">
    <property type="entry name" value="Valyl-tRNA_ligase"/>
</dbReference>
<keyword evidence="6 11" id="KW-0648">Protein biosynthesis</keyword>
<dbReference type="SUPFAM" id="SSF47323">
    <property type="entry name" value="Anticodon-binding domain of a subclass of class I aminoacyl-tRNA synthetases"/>
    <property type="match status" value="1"/>
</dbReference>
<dbReference type="NCBIfam" id="TIGR00422">
    <property type="entry name" value="valS"/>
    <property type="match status" value="1"/>
</dbReference>
<feature type="domain" description="Methionyl/Valyl/Leucyl/Isoleucyl-tRNA synthetase anticodon-binding" evidence="13">
    <location>
        <begin position="616"/>
        <end position="756"/>
    </location>
</feature>
<evidence type="ECO:0000313" key="14">
    <source>
        <dbReference type="EMBL" id="MFC6827224.1"/>
    </source>
</evidence>
<evidence type="ECO:0000256" key="11">
    <source>
        <dbReference type="HAMAP-Rule" id="MF_02005"/>
    </source>
</evidence>
<keyword evidence="5 11" id="KW-0067">ATP-binding</keyword>
<dbReference type="InterPro" id="IPR013155">
    <property type="entry name" value="M/V/L/I-tRNA-synth_anticd-bd"/>
</dbReference>
<dbReference type="Proteomes" id="UP001596408">
    <property type="component" value="Unassembled WGS sequence"/>
</dbReference>
<dbReference type="PANTHER" id="PTHR11946:SF93">
    <property type="entry name" value="VALINE--TRNA LIGASE, CHLOROPLASTIC_MITOCHONDRIAL 2"/>
    <property type="match status" value="1"/>
</dbReference>
<comment type="similarity">
    <text evidence="10 11">Belongs to the class-I aminoacyl-tRNA synthetase family. ValS type 2 subfamily.</text>
</comment>
<dbReference type="InterPro" id="IPR002300">
    <property type="entry name" value="aa-tRNA-synth_Ia"/>
</dbReference>
<dbReference type="Gene3D" id="1.10.730.10">
    <property type="entry name" value="Isoleucyl-tRNA Synthetase, Domain 1"/>
    <property type="match status" value="1"/>
</dbReference>
<dbReference type="Pfam" id="PF00133">
    <property type="entry name" value="tRNA-synt_1"/>
    <property type="match status" value="1"/>
</dbReference>
<evidence type="ECO:0000256" key="10">
    <source>
        <dbReference type="ARBA" id="ARBA00061452"/>
    </source>
</evidence>
<dbReference type="EC" id="6.1.1.9" evidence="11"/>
<dbReference type="AlphaFoldDB" id="A0ABD5U7T1"/>
<keyword evidence="4 11" id="KW-0547">Nucleotide-binding</keyword>
<proteinExistence type="inferred from homology"/>
<comment type="domain">
    <text evidence="11">ValRS has two distinct active sites: one for aminoacylation and one for editing. The misactivated threonine is translocated from the active site to the editing site.</text>
</comment>
<feature type="short sequence motif" description="'KMSKS' region" evidence="11">
    <location>
        <begin position="536"/>
        <end position="540"/>
    </location>
</feature>
<evidence type="ECO:0000259" key="12">
    <source>
        <dbReference type="Pfam" id="PF00133"/>
    </source>
</evidence>
<dbReference type="GO" id="GO:0005737">
    <property type="term" value="C:cytoplasm"/>
    <property type="evidence" value="ECO:0007669"/>
    <property type="project" value="UniProtKB-SubCell"/>
</dbReference>
<dbReference type="HAMAP" id="MF_02005">
    <property type="entry name" value="Val_tRNA_synth_type2"/>
    <property type="match status" value="1"/>
</dbReference>
<sequence>MPSGEYDPEAVEAKWQDRWVDEDTYAYRGESVDPNTAFSIDSPPPTVSGSLHWGHVYGFTLQDFVARFNRMRGNDVFFPFGYDDNGIASERLTEDELDVRHQDYERREFQKMCREVCQEYEAEFTEKMQSLGISIDWDETYQTISPEVQRISQLSFIDLYDQGREYRQRAPAIWCPECETAISQVETEDDERDSHFHDIEFGVAGSDESFVISTTRPELLPACVAVFVHPDDDENQYLVGETAEIPLFGQEVPVIADERVDMETGSGIVMCCTFGDQTDIEWYQAHDLDLRIAIDESGTLTDVAGEYAGLSSEEAREEIVADLGEEGSLLDRRAITHTVNVHERCGTPVEFLVKDQWYIELLDKTDEYLEAGRQMDWYPEKMFTRYKNWIEGLQWDWSISRQRSSGIPFPVWYCGECEHVVVADREDLPVDPLSDDPPVDTCPECGHDELVPEDDVFDTWATSSLTPLINAGWDWNGEEMEIERPQLYPFDVRPQGHDIISFWLFHTVVKCYEHTGEVPFDSVMINGMVLDQNREKMSKSKGNIVAPDEVVSKYPVDAARYWAAGSAVGDDLPYSEKGLRAGEKLLRKLWNASKLVESLTEDAPEEFDHDDLREIDRWLLASLDREIEFVTEKLENREFSKARDRVRSFFWHTFCDDYLEIAKQRVRDGGDDSAAYTLETAHRRFVKLFAPILAHAAEELWRDMHDAESSVHRASWPEPLGLDADVAAGETAMDVVGALRKYKSDNQLSMNADLDTVEVYGDIAGFEEDIRRVMHVETLEAFDDRPEIESVVTGVDLDYSLVGPEFGSQVSDIESAIAQGDYDVENGTLRAAGVELDAEMFEVNEERRYSGEGEMVEAGETPIVVRD</sequence>
<dbReference type="FunFam" id="3.40.50.620:FF:000192">
    <property type="entry name" value="Valine--tRNA ligase"/>
    <property type="match status" value="1"/>
</dbReference>
<organism evidence="14 15">
    <name type="scientific">Halopelagius fulvigenes</name>
    <dbReference type="NCBI Taxonomy" id="1198324"/>
    <lineage>
        <taxon>Archaea</taxon>
        <taxon>Methanobacteriati</taxon>
        <taxon>Methanobacteriota</taxon>
        <taxon>Stenosarchaea group</taxon>
        <taxon>Halobacteria</taxon>
        <taxon>Halobacteriales</taxon>
        <taxon>Haloferacaceae</taxon>
    </lineage>
</organism>
<dbReference type="GO" id="GO:0004832">
    <property type="term" value="F:valine-tRNA ligase activity"/>
    <property type="evidence" value="ECO:0007669"/>
    <property type="project" value="UniProtKB-UniRule"/>
</dbReference>
<evidence type="ECO:0000256" key="6">
    <source>
        <dbReference type="ARBA" id="ARBA00022917"/>
    </source>
</evidence>
<dbReference type="PRINTS" id="PR00986">
    <property type="entry name" value="TRNASYNTHVAL"/>
</dbReference>
<feature type="binding site" evidence="11">
    <location>
        <position position="539"/>
    </location>
    <ligand>
        <name>ATP</name>
        <dbReference type="ChEBI" id="CHEBI:30616"/>
    </ligand>
</feature>
<dbReference type="RefSeq" id="WP_379699817.1">
    <property type="nucleotide sequence ID" value="NZ_JBHSXH010000015.1"/>
</dbReference>
<dbReference type="EMBL" id="JBHSXH010000015">
    <property type="protein sequence ID" value="MFC6827224.1"/>
    <property type="molecule type" value="Genomic_DNA"/>
</dbReference>
<dbReference type="SUPFAM" id="SSF52374">
    <property type="entry name" value="Nucleotidylyl transferase"/>
    <property type="match status" value="1"/>
</dbReference>
<keyword evidence="7 11" id="KW-0030">Aminoacyl-tRNA synthetase</keyword>
<evidence type="ECO:0000256" key="1">
    <source>
        <dbReference type="ARBA" id="ARBA00004496"/>
    </source>
</evidence>
<keyword evidence="15" id="KW-1185">Reference proteome</keyword>
<dbReference type="InterPro" id="IPR009008">
    <property type="entry name" value="Val/Leu/Ile-tRNA-synth_edit"/>
</dbReference>
<name>A0ABD5U7T1_9EURY</name>
<gene>
    <name evidence="11" type="primary">valS</name>
    <name evidence="14" type="ORF">ACFQEV_19790</name>
</gene>
<comment type="subcellular location">
    <subcellularLocation>
        <location evidence="1 11">Cytoplasm</location>
    </subcellularLocation>
</comment>
<dbReference type="PANTHER" id="PTHR11946">
    <property type="entry name" value="VALYL-TRNA SYNTHETASES"/>
    <property type="match status" value="1"/>
</dbReference>
<dbReference type="InterPro" id="IPR014729">
    <property type="entry name" value="Rossmann-like_a/b/a_fold"/>
</dbReference>
<evidence type="ECO:0000259" key="13">
    <source>
        <dbReference type="Pfam" id="PF08264"/>
    </source>
</evidence>
<comment type="caution">
    <text evidence="11">Lacks conserved residue(s) required for the propagation of feature annotation.</text>
</comment>
<keyword evidence="3 11" id="KW-0436">Ligase</keyword>
<comment type="caution">
    <text evidence="14">The sequence shown here is derived from an EMBL/GenBank/DDBJ whole genome shotgun (WGS) entry which is preliminary data.</text>
</comment>
<dbReference type="GO" id="GO:0006438">
    <property type="term" value="P:valyl-tRNA aminoacylation"/>
    <property type="evidence" value="ECO:0007669"/>
    <property type="project" value="UniProtKB-UniRule"/>
</dbReference>
<evidence type="ECO:0000313" key="15">
    <source>
        <dbReference type="Proteomes" id="UP001596408"/>
    </source>
</evidence>
<comment type="function">
    <text evidence="9 11">Catalyzes the attachment of valine to tRNA(Val). As ValRS can inadvertently accommodate and process structurally similar amino acids such as threonine, to avoid such errors, it has a 'posttransfer' editing activity that hydrolyzes mischarged Thr-tRNA(Val) in a tRNA-dependent manner.</text>
</comment>
<dbReference type="InterPro" id="IPR009080">
    <property type="entry name" value="tRNAsynth_Ia_anticodon-bd"/>
</dbReference>
<dbReference type="Pfam" id="PF08264">
    <property type="entry name" value="Anticodon_1"/>
    <property type="match status" value="1"/>
</dbReference>
<evidence type="ECO:0000256" key="2">
    <source>
        <dbReference type="ARBA" id="ARBA00022490"/>
    </source>
</evidence>
<dbReference type="CDD" id="cd07962">
    <property type="entry name" value="Anticodon_Ia_Val"/>
    <property type="match status" value="1"/>
</dbReference>
<dbReference type="SUPFAM" id="SSF50677">
    <property type="entry name" value="ValRS/IleRS/LeuRS editing domain"/>
    <property type="match status" value="1"/>
</dbReference>
<evidence type="ECO:0000256" key="4">
    <source>
        <dbReference type="ARBA" id="ARBA00022741"/>
    </source>
</evidence>
<evidence type="ECO:0000256" key="3">
    <source>
        <dbReference type="ARBA" id="ARBA00022598"/>
    </source>
</evidence>
<dbReference type="InterPro" id="IPR022874">
    <property type="entry name" value="Valine-tRNA_ligase_type_2"/>
</dbReference>
<comment type="catalytic activity">
    <reaction evidence="8 11">
        <text>tRNA(Val) + L-valine + ATP = L-valyl-tRNA(Val) + AMP + diphosphate</text>
        <dbReference type="Rhea" id="RHEA:10704"/>
        <dbReference type="Rhea" id="RHEA-COMP:9672"/>
        <dbReference type="Rhea" id="RHEA-COMP:9708"/>
        <dbReference type="ChEBI" id="CHEBI:30616"/>
        <dbReference type="ChEBI" id="CHEBI:33019"/>
        <dbReference type="ChEBI" id="CHEBI:57762"/>
        <dbReference type="ChEBI" id="CHEBI:78442"/>
        <dbReference type="ChEBI" id="CHEBI:78537"/>
        <dbReference type="ChEBI" id="CHEBI:456215"/>
        <dbReference type="EC" id="6.1.1.9"/>
    </reaction>
</comment>
<protein>
    <recommendedName>
        <fullName evidence="11">Valine--tRNA ligase</fullName>
        <ecNumber evidence="11">6.1.1.9</ecNumber>
    </recommendedName>
    <alternativeName>
        <fullName evidence="11">Valyl-tRNA synthetase</fullName>
        <shortName evidence="11">ValRS</shortName>
    </alternativeName>
</protein>
<dbReference type="GO" id="GO:0005524">
    <property type="term" value="F:ATP binding"/>
    <property type="evidence" value="ECO:0007669"/>
    <property type="project" value="UniProtKB-UniRule"/>
</dbReference>
<feature type="domain" description="Aminoacyl-tRNA synthetase class Ia" evidence="12">
    <location>
        <begin position="14"/>
        <end position="572"/>
    </location>
</feature>
<keyword evidence="2 11" id="KW-0963">Cytoplasm</keyword>
<evidence type="ECO:0000256" key="9">
    <source>
        <dbReference type="ARBA" id="ARBA00055630"/>
    </source>
</evidence>
<accession>A0ABD5U7T1</accession>
<evidence type="ECO:0000256" key="8">
    <source>
        <dbReference type="ARBA" id="ARBA00047552"/>
    </source>
</evidence>
<evidence type="ECO:0000256" key="7">
    <source>
        <dbReference type="ARBA" id="ARBA00023146"/>
    </source>
</evidence>
<dbReference type="InterPro" id="IPR033705">
    <property type="entry name" value="Anticodon_Ia_Val"/>
</dbReference>
<evidence type="ECO:0000256" key="5">
    <source>
        <dbReference type="ARBA" id="ARBA00022840"/>
    </source>
</evidence>
<reference evidence="14 15" key="1">
    <citation type="journal article" date="2019" name="Int. J. Syst. Evol. Microbiol.">
        <title>The Global Catalogue of Microorganisms (GCM) 10K type strain sequencing project: providing services to taxonomists for standard genome sequencing and annotation.</title>
        <authorList>
            <consortium name="The Broad Institute Genomics Platform"/>
            <consortium name="The Broad Institute Genome Sequencing Center for Infectious Disease"/>
            <person name="Wu L."/>
            <person name="Ma J."/>
        </authorList>
    </citation>
    <scope>NUCLEOTIDE SEQUENCE [LARGE SCALE GENOMIC DNA]</scope>
    <source>
        <strain evidence="14 15">YIM 94188</strain>
    </source>
</reference>
<dbReference type="Gene3D" id="3.40.50.620">
    <property type="entry name" value="HUPs"/>
    <property type="match status" value="2"/>
</dbReference>